<proteinExistence type="predicted"/>
<dbReference type="InterPro" id="IPR011576">
    <property type="entry name" value="Pyridox_Oxase_N"/>
</dbReference>
<gene>
    <name evidence="2" type="ORF">JO391_14840</name>
</gene>
<dbReference type="Pfam" id="PF01243">
    <property type="entry name" value="PNPOx_N"/>
    <property type="match status" value="1"/>
</dbReference>
<reference evidence="2" key="1">
    <citation type="submission" date="2021-02" db="EMBL/GenBank/DDBJ databases">
        <title>Rhodobacter shimadae sp. nov., an aerobic anoxygenic phototrophic bacterium isolated from a hot spring.</title>
        <authorList>
            <person name="Muramatsu S."/>
            <person name="Haruta S."/>
            <person name="Hirose S."/>
            <person name="Hanada S."/>
        </authorList>
    </citation>
    <scope>NUCLEOTIDE SEQUENCE</scope>
    <source>
        <strain evidence="2">N10</strain>
    </source>
</reference>
<dbReference type="Gene3D" id="2.30.110.10">
    <property type="entry name" value="Electron Transport, Fmn-binding Protein, Chain A"/>
    <property type="match status" value="1"/>
</dbReference>
<dbReference type="RefSeq" id="WP_220661229.1">
    <property type="nucleotide sequence ID" value="NZ_CP069370.1"/>
</dbReference>
<name>A0A8G0ZVY4_9RHOB</name>
<accession>A0A8G0ZVY4</accession>
<keyword evidence="3" id="KW-1185">Reference proteome</keyword>
<evidence type="ECO:0000313" key="3">
    <source>
        <dbReference type="Proteomes" id="UP000826300"/>
    </source>
</evidence>
<dbReference type="KEGG" id="nsm:JO391_14840"/>
<dbReference type="PANTHER" id="PTHR42815">
    <property type="entry name" value="FAD-BINDING, PUTATIVE (AFU_ORTHOLOGUE AFUA_6G07600)-RELATED"/>
    <property type="match status" value="1"/>
</dbReference>
<sequence length="201" mass="22091">MDWITDLDALHSHYGTPAAPAMRKVTDSLTPSYRAFIERSRFCVLSTVGPEGTDGSPRGDQGPVVTVADRQTLLLPDWKGNERIDSLRNILRDGRVSLYFMVPGSTISVRVNGTARLTADAALCARFERDGRHPRTVIVIRVAEVYSQCARALQRSALWTSGDCSEGLPSVGQMLEEATRGDIDGAAYDAERATRAHLGWW</sequence>
<protein>
    <submittedName>
        <fullName evidence="2">Pyridoxamine 5'-phosphate oxidase family protein</fullName>
    </submittedName>
</protein>
<dbReference type="Proteomes" id="UP000826300">
    <property type="component" value="Chromosome"/>
</dbReference>
<dbReference type="AlphaFoldDB" id="A0A8G0ZVY4"/>
<dbReference type="NCBIfam" id="TIGR04025">
    <property type="entry name" value="PPOX_FMN_DR2398"/>
    <property type="match status" value="1"/>
</dbReference>
<organism evidence="2 3">
    <name type="scientific">Neotabrizicola shimadae</name>
    <dbReference type="NCBI Taxonomy" id="2807096"/>
    <lineage>
        <taxon>Bacteria</taxon>
        <taxon>Pseudomonadati</taxon>
        <taxon>Pseudomonadota</taxon>
        <taxon>Alphaproteobacteria</taxon>
        <taxon>Rhodobacterales</taxon>
        <taxon>Paracoccaceae</taxon>
        <taxon>Neotabrizicola</taxon>
    </lineage>
</organism>
<dbReference type="InterPro" id="IPR024029">
    <property type="entry name" value="Pyridox_Oxase_FMN-dep"/>
</dbReference>
<dbReference type="SUPFAM" id="SSF50475">
    <property type="entry name" value="FMN-binding split barrel"/>
    <property type="match status" value="1"/>
</dbReference>
<dbReference type="EMBL" id="CP069370">
    <property type="protein sequence ID" value="QYZ69009.1"/>
    <property type="molecule type" value="Genomic_DNA"/>
</dbReference>
<dbReference type="PANTHER" id="PTHR42815:SF2">
    <property type="entry name" value="FAD-BINDING, PUTATIVE (AFU_ORTHOLOGUE AFUA_6G07600)-RELATED"/>
    <property type="match status" value="1"/>
</dbReference>
<feature type="domain" description="Pyridoxamine 5'-phosphate oxidase N-terminal" evidence="1">
    <location>
        <begin position="29"/>
        <end position="149"/>
    </location>
</feature>
<evidence type="ECO:0000259" key="1">
    <source>
        <dbReference type="Pfam" id="PF01243"/>
    </source>
</evidence>
<dbReference type="InterPro" id="IPR012349">
    <property type="entry name" value="Split_barrel_FMN-bd"/>
</dbReference>
<evidence type="ECO:0000313" key="2">
    <source>
        <dbReference type="EMBL" id="QYZ69009.1"/>
    </source>
</evidence>